<sequence length="224" mass="26534">MAYIFLDESGQFTKHNDEEFFVIGSFIVGDPRRTEKQFRGWQREKFPKKLRHQPEIKFSEVKIKENLRLRTLKFIADLDVRINYSYLSRKNIPADYVKKDKLQSGLLYTNIIAETLEMYLPINDLEFRVFCDERHLKGIKRSKFKEIIVSNLLPQLPKGAIIQIEMLDSKKNANIQIADWIVGALAWWLEKKTLGEECGQILKNNILNDGKELFKDYWVNKYQK</sequence>
<evidence type="ECO:0000313" key="2">
    <source>
        <dbReference type="Proteomes" id="UP000230586"/>
    </source>
</evidence>
<name>A0A2M6XRV4_9BACT</name>
<dbReference type="Pfam" id="PF12686">
    <property type="entry name" value="DUF3800"/>
    <property type="match status" value="1"/>
</dbReference>
<accession>A0A2M6XRV4</accession>
<reference evidence="2" key="1">
    <citation type="submission" date="2017-09" db="EMBL/GenBank/DDBJ databases">
        <title>Depth-based differentiation of microbial function through sediment-hosted aquifers and enrichment of novel symbionts in the deep terrestrial subsurface.</title>
        <authorList>
            <person name="Probst A.J."/>
            <person name="Ladd B."/>
            <person name="Jarett J.K."/>
            <person name="Geller-Mcgrath D.E."/>
            <person name="Sieber C.M.K."/>
            <person name="Emerson J.B."/>
            <person name="Anantharaman K."/>
            <person name="Thomas B.C."/>
            <person name="Malmstrom R."/>
            <person name="Stieglmeier M."/>
            <person name="Klingl A."/>
            <person name="Woyke T."/>
            <person name="Ryan C.M."/>
            <person name="Banfield J.F."/>
        </authorList>
    </citation>
    <scope>NUCLEOTIDE SEQUENCE [LARGE SCALE GENOMIC DNA]</scope>
</reference>
<evidence type="ECO:0000313" key="1">
    <source>
        <dbReference type="EMBL" id="PIU10375.1"/>
    </source>
</evidence>
<dbReference type="EMBL" id="PEXX01000053">
    <property type="protein sequence ID" value="PIU10375.1"/>
    <property type="molecule type" value="Genomic_DNA"/>
</dbReference>
<dbReference type="InterPro" id="IPR024524">
    <property type="entry name" value="DUF3800"/>
</dbReference>
<dbReference type="AlphaFoldDB" id="A0A2M6XRV4"/>
<gene>
    <name evidence="1" type="ORF">COT27_03530</name>
</gene>
<dbReference type="Proteomes" id="UP000230586">
    <property type="component" value="Unassembled WGS sequence"/>
</dbReference>
<evidence type="ECO:0008006" key="3">
    <source>
        <dbReference type="Google" id="ProtNLM"/>
    </source>
</evidence>
<comment type="caution">
    <text evidence="1">The sequence shown here is derived from an EMBL/GenBank/DDBJ whole genome shotgun (WGS) entry which is preliminary data.</text>
</comment>
<protein>
    <recommendedName>
        <fullName evidence="3">DUF3800 domain-containing protein</fullName>
    </recommendedName>
</protein>
<organism evidence="1 2">
    <name type="scientific">Candidatus Kuenenbacteria bacterium CG08_land_8_20_14_0_20_37_23</name>
    <dbReference type="NCBI Taxonomy" id="1974617"/>
    <lineage>
        <taxon>Bacteria</taxon>
        <taxon>Candidatus Kueneniibacteriota</taxon>
    </lineage>
</organism>
<proteinExistence type="predicted"/>